<feature type="domain" description="Enoyl reductase (ER)" evidence="1">
    <location>
        <begin position="64"/>
        <end position="432"/>
    </location>
</feature>
<dbReference type="OMA" id="RAWEIHR"/>
<dbReference type="GO" id="GO:0016491">
    <property type="term" value="F:oxidoreductase activity"/>
    <property type="evidence" value="ECO:0007669"/>
    <property type="project" value="InterPro"/>
</dbReference>
<dbReference type="Gene3D" id="3.40.50.720">
    <property type="entry name" value="NAD(P)-binding Rossmann-like Domain"/>
    <property type="match status" value="1"/>
</dbReference>
<dbReference type="InterPro" id="IPR013154">
    <property type="entry name" value="ADH-like_N"/>
</dbReference>
<evidence type="ECO:0000313" key="2">
    <source>
        <dbReference type="EMBL" id="EUB58255.1"/>
    </source>
</evidence>
<dbReference type="Gene3D" id="3.90.180.10">
    <property type="entry name" value="Medium-chain alcohol dehydrogenases, catalytic domain"/>
    <property type="match status" value="1"/>
</dbReference>
<protein>
    <submittedName>
        <fullName evidence="2">Reticulon-4-interacting protein</fullName>
    </submittedName>
</protein>
<keyword evidence="3" id="KW-1185">Reference proteome</keyword>
<dbReference type="AlphaFoldDB" id="W6UAY7"/>
<reference evidence="2 3" key="1">
    <citation type="journal article" date="2013" name="Nat. Genet.">
        <title>The genome of the hydatid tapeworm Echinococcus granulosus.</title>
        <authorList>
            <person name="Zheng H."/>
            <person name="Zhang W."/>
            <person name="Zhang L."/>
            <person name="Zhang Z."/>
            <person name="Li J."/>
            <person name="Lu G."/>
            <person name="Zhu Y."/>
            <person name="Wang Y."/>
            <person name="Huang Y."/>
            <person name="Liu J."/>
            <person name="Kang H."/>
            <person name="Chen J."/>
            <person name="Wang L."/>
            <person name="Chen A."/>
            <person name="Yu S."/>
            <person name="Gao Z."/>
            <person name="Jin L."/>
            <person name="Gu W."/>
            <person name="Wang Z."/>
            <person name="Zhao L."/>
            <person name="Shi B."/>
            <person name="Wen H."/>
            <person name="Lin R."/>
            <person name="Jones M.K."/>
            <person name="Brejova B."/>
            <person name="Vinar T."/>
            <person name="Zhao G."/>
            <person name="McManus D.P."/>
            <person name="Chen Z."/>
            <person name="Zhou Y."/>
            <person name="Wang S."/>
        </authorList>
    </citation>
    <scope>NUCLEOTIDE SEQUENCE [LARGE SCALE GENOMIC DNA]</scope>
</reference>
<dbReference type="InterPro" id="IPR036291">
    <property type="entry name" value="NAD(P)-bd_dom_sf"/>
</dbReference>
<dbReference type="GeneID" id="36342605"/>
<dbReference type="SUPFAM" id="SSF51735">
    <property type="entry name" value="NAD(P)-binding Rossmann-fold domains"/>
    <property type="match status" value="1"/>
</dbReference>
<dbReference type="PANTHER" id="PTHR11695:SF294">
    <property type="entry name" value="RETICULON-4-INTERACTING PROTEIN 1, MITOCHONDRIAL"/>
    <property type="match status" value="1"/>
</dbReference>
<evidence type="ECO:0000259" key="1">
    <source>
        <dbReference type="SMART" id="SM00829"/>
    </source>
</evidence>
<name>W6UAY7_ECHGR</name>
<dbReference type="SMART" id="SM00829">
    <property type="entry name" value="PKS_ER"/>
    <property type="match status" value="1"/>
</dbReference>
<organism evidence="2 3">
    <name type="scientific">Echinococcus granulosus</name>
    <name type="common">Hydatid tapeworm</name>
    <dbReference type="NCBI Taxonomy" id="6210"/>
    <lineage>
        <taxon>Eukaryota</taxon>
        <taxon>Metazoa</taxon>
        <taxon>Spiralia</taxon>
        <taxon>Lophotrochozoa</taxon>
        <taxon>Platyhelminthes</taxon>
        <taxon>Cestoda</taxon>
        <taxon>Eucestoda</taxon>
        <taxon>Cyclophyllidea</taxon>
        <taxon>Taeniidae</taxon>
        <taxon>Echinococcus</taxon>
        <taxon>Echinococcus granulosus group</taxon>
    </lineage>
</organism>
<dbReference type="CTD" id="36342605"/>
<dbReference type="InterPro" id="IPR020843">
    <property type="entry name" value="ER"/>
</dbReference>
<dbReference type="InterPro" id="IPR050700">
    <property type="entry name" value="YIM1/Zinc_Alcohol_DH_Fams"/>
</dbReference>
<dbReference type="SUPFAM" id="SSF50129">
    <property type="entry name" value="GroES-like"/>
    <property type="match status" value="1"/>
</dbReference>
<dbReference type="PANTHER" id="PTHR11695">
    <property type="entry name" value="ALCOHOL DEHYDROGENASE RELATED"/>
    <property type="match status" value="1"/>
</dbReference>
<evidence type="ECO:0000313" key="3">
    <source>
        <dbReference type="Proteomes" id="UP000019149"/>
    </source>
</evidence>
<proteinExistence type="predicted"/>
<dbReference type="GO" id="GO:0005739">
    <property type="term" value="C:mitochondrion"/>
    <property type="evidence" value="ECO:0007669"/>
    <property type="project" value="TreeGrafter"/>
</dbReference>
<dbReference type="RefSeq" id="XP_024349451.1">
    <property type="nucleotide sequence ID" value="XM_024496139.1"/>
</dbReference>
<dbReference type="OrthoDB" id="48317at2759"/>
<sequence>MAIERRLSDRPGVPQEFQTILSRTARNLLVHIRRLQHNQTISIPSESRAWEIHRFNDSLECVLKSELKLTRTRRPPPIKRPNDLLIHPQAVSLNPIDKLMLTGYGKAAFQMFRRLSSSQSCNEFPLTPGRDFAGIVVDSGPRAALLSFPPGTPVMGATRPHTSSLGGGCLSDYILCPVGAVARRPERLDPVLAAAVSYAGLTAWEAVWKAGMDPNRRFSDAPKRVLVTGASGPVGAISAQLAKISGASHVTVTAPSRVEKTDLKISLRVDEVILAPEMPYVNVRYDAIIDCVRPKILAVTRDVSKCPDLRHFEFQEYYPFLRNLESSSSASRYVSVNPPVFQFIDQLGLSIGIGTSLASLAYANLHTLLAEHGSAPLRWAFFEPSGSRLKALADWLVQGQLHVPIEKLYTFDQVPAAFQKLSGGGNNGKIVIGLE</sequence>
<dbReference type="KEGG" id="egl:EGR_06890"/>
<dbReference type="Pfam" id="PF13602">
    <property type="entry name" value="ADH_zinc_N_2"/>
    <property type="match status" value="1"/>
</dbReference>
<accession>W6UAY7</accession>
<dbReference type="InterPro" id="IPR011032">
    <property type="entry name" value="GroES-like_sf"/>
</dbReference>
<gene>
    <name evidence="2" type="ORF">EGR_06890</name>
</gene>
<dbReference type="STRING" id="6210.W6UAY7"/>
<dbReference type="Pfam" id="PF08240">
    <property type="entry name" value="ADH_N"/>
    <property type="match status" value="1"/>
</dbReference>
<dbReference type="EMBL" id="APAU02000065">
    <property type="protein sequence ID" value="EUB58255.1"/>
    <property type="molecule type" value="Genomic_DNA"/>
</dbReference>
<comment type="caution">
    <text evidence="2">The sequence shown here is derived from an EMBL/GenBank/DDBJ whole genome shotgun (WGS) entry which is preliminary data.</text>
</comment>
<dbReference type="Proteomes" id="UP000019149">
    <property type="component" value="Unassembled WGS sequence"/>
</dbReference>